<dbReference type="eggNOG" id="ENOG502Z9TN">
    <property type="taxonomic scope" value="Bacteria"/>
</dbReference>
<dbReference type="OrthoDB" id="1985886at2"/>
<accession>W7YIU0</accession>
<dbReference type="AlphaFoldDB" id="W7YIU0"/>
<name>W7YIU0_9BACL</name>
<feature type="transmembrane region" description="Helical" evidence="1">
    <location>
        <begin position="6"/>
        <end position="25"/>
    </location>
</feature>
<reference evidence="2 3" key="1">
    <citation type="journal article" date="2014" name="Genome Announc.">
        <title>Draft Genome Sequence of Paenibacillus pini JCM 16418T, Isolated from the Rhizosphere of Pine Tree.</title>
        <authorList>
            <person name="Yuki M."/>
            <person name="Oshima K."/>
            <person name="Suda W."/>
            <person name="Oshida Y."/>
            <person name="Kitamura K."/>
            <person name="Iida Y."/>
            <person name="Hattori M."/>
            <person name="Ohkuma M."/>
        </authorList>
    </citation>
    <scope>NUCLEOTIDE SEQUENCE [LARGE SCALE GENOMIC DNA]</scope>
    <source>
        <strain evidence="2 3">JCM 16418</strain>
    </source>
</reference>
<comment type="caution">
    <text evidence="2">The sequence shown here is derived from an EMBL/GenBank/DDBJ whole genome shotgun (WGS) entry which is preliminary data.</text>
</comment>
<evidence type="ECO:0000256" key="1">
    <source>
        <dbReference type="SAM" id="Phobius"/>
    </source>
</evidence>
<proteinExistence type="predicted"/>
<keyword evidence="3" id="KW-1185">Reference proteome</keyword>
<dbReference type="STRING" id="1236976.JCM16418_1546"/>
<evidence type="ECO:0008006" key="4">
    <source>
        <dbReference type="Google" id="ProtNLM"/>
    </source>
</evidence>
<evidence type="ECO:0000313" key="3">
    <source>
        <dbReference type="Proteomes" id="UP000019364"/>
    </source>
</evidence>
<evidence type="ECO:0000313" key="2">
    <source>
        <dbReference type="EMBL" id="GAF07528.1"/>
    </source>
</evidence>
<gene>
    <name evidence="2" type="ORF">JCM16418_1546</name>
</gene>
<organism evidence="2 3">
    <name type="scientific">Paenibacillus pini JCM 16418</name>
    <dbReference type="NCBI Taxonomy" id="1236976"/>
    <lineage>
        <taxon>Bacteria</taxon>
        <taxon>Bacillati</taxon>
        <taxon>Bacillota</taxon>
        <taxon>Bacilli</taxon>
        <taxon>Bacillales</taxon>
        <taxon>Paenibacillaceae</taxon>
        <taxon>Paenibacillus</taxon>
    </lineage>
</organism>
<keyword evidence="1" id="KW-0812">Transmembrane</keyword>
<dbReference type="Proteomes" id="UP000019364">
    <property type="component" value="Unassembled WGS sequence"/>
</dbReference>
<keyword evidence="1" id="KW-1133">Transmembrane helix</keyword>
<dbReference type="EMBL" id="BAVZ01000003">
    <property type="protein sequence ID" value="GAF07528.1"/>
    <property type="molecule type" value="Genomic_DNA"/>
</dbReference>
<sequence>MKITDFSVLFVIIIVPIFLISGYHVKEERHKQQVELKYTSALRTAVQDAGSALNMNEKQELEAGYGSSKFFRANKELALEMLYRTLYINLGIEEDRSAQQMLNTYIPAIVVIDYDGFYTLAEEEISAPNGEVVVRPMWGAKKPYAYTDSSGNIIHFTLDRYMEAFEASTNEWLKGLQDDVKDRTSISLLNDSEVYEQVRRISIVKSIQTDLAATINRHNQWADRNGVSYNFTLPTISAEEWNNTINDIGIMAFIQGMPIGDTYLNNYALGGGRLVKSPVIHAGIDLITGIKYFYRTGCSYSLTNALTSEETFTSAKEAALHGYFETPCYGANGP</sequence>
<keyword evidence="1" id="KW-0472">Membrane</keyword>
<protein>
    <recommendedName>
        <fullName evidence="4">F0F1-type ATP synthase</fullName>
    </recommendedName>
</protein>
<dbReference type="RefSeq" id="WP_036647125.1">
    <property type="nucleotide sequence ID" value="NZ_BAVZ01000003.1"/>
</dbReference>